<proteinExistence type="predicted"/>
<evidence type="ECO:0000313" key="2">
    <source>
        <dbReference type="EMBL" id="RHE86413.1"/>
    </source>
</evidence>
<accession>A0A414KWR7</accession>
<feature type="domain" description="DUF4906" evidence="1">
    <location>
        <begin position="207"/>
        <end position="279"/>
    </location>
</feature>
<name>A0A414KWR7_9BACE</name>
<sequence>MCPQVLTRDVTELTPDALYNLEIRQYNSAGTYLAGTTFAQATIGTALDVTLQVSDDCQLVIVARGDGKTVKTELGTRTLQKVQENITADSTVISRIDPTDQTGMNKMPYVLHLKHVKVVQESGKYIIQSIDGAYDVRLRLKRLATRLTVKWTYTVSDFDMKQILIQSVPLGYTVVDAPDENDGTYPSLIQQFTTIEVPSVGNSGTYSCWIPANARGNSAAATSEILRTKANAPQGSAFVNFVAVNKTDMKKKLDYRVYLGGREASDFNVFGNTNYNYTVNFNHTGIPANDGRVTYIDPIPASQNNNNLIPTANCFMVTPGAAFCFDPFSFQQGGNSVTNDKLVEWCSSSGIKSVKLLWQTKENGDVGDPVMGIANSDDDHTNIVDIKRTDGSSITLVPANGVGQCLIYCRAAANTSGGSGVIAAYDGENGTGNILWSWHVWVTDYHPDASGTETVLTPETKRKLKLVPVSSSDGTIAAIMMDRNLGAYEGAFNAIPKDILTMSRNNGFHFQKGRKDPFPSSYTTQKLVEVYKFILSEDAPPKHIMNRYKPDGFHAIVPKSLGSGAVSLQTAYRNPVSIAGNSNVSSWNHWCNESNPRPVWGVTKTIHDPCPAGWRIPQQSELTVLAKRNPNKVSVNTQNDGGLLLKYDDTDSKFYLRYTGYPPLINQLNYVGTVGYITAMGHKEIFEADSRKGNKAPAVVGMEDYDAHTTRCVQEKIE</sequence>
<evidence type="ECO:0000313" key="3">
    <source>
        <dbReference type="Proteomes" id="UP000285650"/>
    </source>
</evidence>
<reference evidence="2 3" key="1">
    <citation type="submission" date="2018-08" db="EMBL/GenBank/DDBJ databases">
        <title>A genome reference for cultivated species of the human gut microbiota.</title>
        <authorList>
            <person name="Zou Y."/>
            <person name="Xue W."/>
            <person name="Luo G."/>
        </authorList>
    </citation>
    <scope>NUCLEOTIDE SEQUENCE [LARGE SCALE GENOMIC DNA]</scope>
    <source>
        <strain evidence="2 3">AM27-17</strain>
    </source>
</reference>
<organism evidence="2 3">
    <name type="scientific">Bacteroides intestinalis</name>
    <dbReference type="NCBI Taxonomy" id="329854"/>
    <lineage>
        <taxon>Bacteria</taxon>
        <taxon>Pseudomonadati</taxon>
        <taxon>Bacteroidota</taxon>
        <taxon>Bacteroidia</taxon>
        <taxon>Bacteroidales</taxon>
        <taxon>Bacteroidaceae</taxon>
        <taxon>Bacteroides</taxon>
    </lineage>
</organism>
<evidence type="ECO:0000259" key="1">
    <source>
        <dbReference type="Pfam" id="PF16249"/>
    </source>
</evidence>
<dbReference type="EMBL" id="QSKV01000031">
    <property type="protein sequence ID" value="RHE86413.1"/>
    <property type="molecule type" value="Genomic_DNA"/>
</dbReference>
<protein>
    <submittedName>
        <fullName evidence="2">DUF4906 domain-containing protein</fullName>
    </submittedName>
</protein>
<gene>
    <name evidence="2" type="ORF">DW712_24115</name>
</gene>
<dbReference type="Proteomes" id="UP000285650">
    <property type="component" value="Unassembled WGS sequence"/>
</dbReference>
<comment type="caution">
    <text evidence="2">The sequence shown here is derived from an EMBL/GenBank/DDBJ whole genome shotgun (WGS) entry which is preliminary data.</text>
</comment>
<dbReference type="Pfam" id="PF16249">
    <property type="entry name" value="DUF4906"/>
    <property type="match status" value="1"/>
</dbReference>
<dbReference type="AlphaFoldDB" id="A0A414KWR7"/>
<dbReference type="InterPro" id="IPR032594">
    <property type="entry name" value="DUF4906"/>
</dbReference>